<sequence length="109" mass="12006">MSQYSFGAAKTLGLNGLCELNYVVTFKETLHRTENSPAVPPALHANDVLAPIEPELAHIRLGEAKETWRDQELRAVVRTIADTGVLCKHLDLCRIMLCDEEGAVVGYEA</sequence>
<protein>
    <submittedName>
        <fullName evidence="1">Uncharacterized protein</fullName>
    </submittedName>
</protein>
<name>A0A7J6NQI0_PEROL</name>
<evidence type="ECO:0000313" key="2">
    <source>
        <dbReference type="Proteomes" id="UP000541610"/>
    </source>
</evidence>
<dbReference type="AlphaFoldDB" id="A0A7J6NQI0"/>
<evidence type="ECO:0000313" key="1">
    <source>
        <dbReference type="EMBL" id="KAF4686048.1"/>
    </source>
</evidence>
<reference evidence="1 2" key="1">
    <citation type="submission" date="2020-04" db="EMBL/GenBank/DDBJ databases">
        <title>Perkinsus olseni comparative genomics.</title>
        <authorList>
            <person name="Bogema D.R."/>
        </authorList>
    </citation>
    <scope>NUCLEOTIDE SEQUENCE [LARGE SCALE GENOMIC DNA]</scope>
    <source>
        <strain evidence="1">00978-12</strain>
    </source>
</reference>
<dbReference type="EMBL" id="JABANP010000237">
    <property type="protein sequence ID" value="KAF4686048.1"/>
    <property type="molecule type" value="Genomic_DNA"/>
</dbReference>
<proteinExistence type="predicted"/>
<dbReference type="Proteomes" id="UP000541610">
    <property type="component" value="Unassembled WGS sequence"/>
</dbReference>
<accession>A0A7J6NQI0</accession>
<organism evidence="1 2">
    <name type="scientific">Perkinsus olseni</name>
    <name type="common">Perkinsus atlanticus</name>
    <dbReference type="NCBI Taxonomy" id="32597"/>
    <lineage>
        <taxon>Eukaryota</taxon>
        <taxon>Sar</taxon>
        <taxon>Alveolata</taxon>
        <taxon>Perkinsozoa</taxon>
        <taxon>Perkinsea</taxon>
        <taxon>Perkinsida</taxon>
        <taxon>Perkinsidae</taxon>
        <taxon>Perkinsus</taxon>
    </lineage>
</organism>
<comment type="caution">
    <text evidence="1">The sequence shown here is derived from an EMBL/GenBank/DDBJ whole genome shotgun (WGS) entry which is preliminary data.</text>
</comment>
<gene>
    <name evidence="1" type="ORF">FOZ60_005746</name>
</gene>